<comment type="caution">
    <text evidence="2">The sequence shown here is derived from an EMBL/GenBank/DDBJ whole genome shotgun (WGS) entry which is preliminary data.</text>
</comment>
<evidence type="ECO:0000313" key="3">
    <source>
        <dbReference type="Proteomes" id="UP001528912"/>
    </source>
</evidence>
<name>A0ABT6C3M7_9MICO</name>
<gene>
    <name evidence="2" type="ORF">P4R38_04725</name>
</gene>
<dbReference type="EMBL" id="JAROAV010000012">
    <property type="protein sequence ID" value="MDF8263549.1"/>
    <property type="molecule type" value="Genomic_DNA"/>
</dbReference>
<dbReference type="InterPro" id="IPR027395">
    <property type="entry name" value="WH_DNA-bd_dom"/>
</dbReference>
<dbReference type="InterPro" id="IPR036390">
    <property type="entry name" value="WH_DNA-bd_sf"/>
</dbReference>
<dbReference type="PANTHER" id="PTHR37318">
    <property type="entry name" value="BSL7504 PROTEIN"/>
    <property type="match status" value="1"/>
</dbReference>
<dbReference type="SUPFAM" id="SSF46785">
    <property type="entry name" value="Winged helix' DNA-binding domain"/>
    <property type="match status" value="1"/>
</dbReference>
<protein>
    <submittedName>
        <fullName evidence="2">Transcriptional regulator</fullName>
    </submittedName>
</protein>
<dbReference type="Pfam" id="PF13601">
    <property type="entry name" value="HTH_34"/>
    <property type="match status" value="1"/>
</dbReference>
<evidence type="ECO:0000313" key="2">
    <source>
        <dbReference type="EMBL" id="MDF8263549.1"/>
    </source>
</evidence>
<organism evidence="2 3">
    <name type="scientific">Luteipulveratus flavus</name>
    <dbReference type="NCBI Taxonomy" id="3031728"/>
    <lineage>
        <taxon>Bacteria</taxon>
        <taxon>Bacillati</taxon>
        <taxon>Actinomycetota</taxon>
        <taxon>Actinomycetes</taxon>
        <taxon>Micrococcales</taxon>
        <taxon>Dermacoccaceae</taxon>
        <taxon>Luteipulveratus</taxon>
    </lineage>
</organism>
<dbReference type="InterPro" id="IPR036388">
    <property type="entry name" value="WH-like_DNA-bd_sf"/>
</dbReference>
<accession>A0ABT6C3M7</accession>
<reference evidence="2 3" key="1">
    <citation type="submission" date="2023-03" db="EMBL/GenBank/DDBJ databases">
        <title>YIM 133296 draft genome.</title>
        <authorList>
            <person name="Xiong L."/>
        </authorList>
    </citation>
    <scope>NUCLEOTIDE SEQUENCE [LARGE SCALE GENOMIC DNA]</scope>
    <source>
        <strain evidence="2 3">YIM 133296</strain>
    </source>
</reference>
<proteinExistence type="predicted"/>
<dbReference type="PANTHER" id="PTHR37318:SF1">
    <property type="entry name" value="BSL7504 PROTEIN"/>
    <property type="match status" value="1"/>
</dbReference>
<feature type="domain" description="Winged helix DNA-binding" evidence="1">
    <location>
        <begin position="12"/>
        <end position="91"/>
    </location>
</feature>
<dbReference type="Gene3D" id="1.10.10.10">
    <property type="entry name" value="Winged helix-like DNA-binding domain superfamily/Winged helix DNA-binding domain"/>
    <property type="match status" value="1"/>
</dbReference>
<dbReference type="RefSeq" id="WP_277191256.1">
    <property type="nucleotide sequence ID" value="NZ_JAROAV010000012.1"/>
</dbReference>
<sequence length="95" mass="10200">MTGLDPAIHPPVRLQLMTSLTAVSSAEFVHLREALVVSDSVLSKHISALAEKGYVVSRKGVVDGRRTTWVSLTRQGERALRGHAAALRALIDGVT</sequence>
<keyword evidence="3" id="KW-1185">Reference proteome</keyword>
<evidence type="ECO:0000259" key="1">
    <source>
        <dbReference type="Pfam" id="PF13601"/>
    </source>
</evidence>
<dbReference type="Proteomes" id="UP001528912">
    <property type="component" value="Unassembled WGS sequence"/>
</dbReference>